<dbReference type="Gene3D" id="3.30.565.10">
    <property type="entry name" value="Histidine kinase-like ATPase, C-terminal domain"/>
    <property type="match status" value="1"/>
</dbReference>
<feature type="domain" description="Histidine kinase" evidence="13">
    <location>
        <begin position="338"/>
        <end position="557"/>
    </location>
</feature>
<dbReference type="GO" id="GO:0005524">
    <property type="term" value="F:ATP binding"/>
    <property type="evidence" value="ECO:0007669"/>
    <property type="project" value="UniProtKB-KW"/>
</dbReference>
<dbReference type="GO" id="GO:0000155">
    <property type="term" value="F:phosphorelay sensor kinase activity"/>
    <property type="evidence" value="ECO:0007669"/>
    <property type="project" value="InterPro"/>
</dbReference>
<keyword evidence="7" id="KW-0418">Kinase</keyword>
<keyword evidence="10" id="KW-0902">Two-component regulatory system</keyword>
<dbReference type="PANTHER" id="PTHR42878:SF7">
    <property type="entry name" value="SENSOR HISTIDINE KINASE GLRK"/>
    <property type="match status" value="1"/>
</dbReference>
<dbReference type="InterPro" id="IPR003661">
    <property type="entry name" value="HisK_dim/P_dom"/>
</dbReference>
<dbReference type="RefSeq" id="WP_122237653.1">
    <property type="nucleotide sequence ID" value="NZ_RDQM01000003.1"/>
</dbReference>
<keyword evidence="5 12" id="KW-0812">Transmembrane</keyword>
<comment type="caution">
    <text evidence="14">The sequence shown here is derived from an EMBL/GenBank/DDBJ whole genome shotgun (WGS) entry which is preliminary data.</text>
</comment>
<dbReference type="GO" id="GO:0000156">
    <property type="term" value="F:phosphorelay response regulator activity"/>
    <property type="evidence" value="ECO:0007669"/>
    <property type="project" value="TreeGrafter"/>
</dbReference>
<dbReference type="InterPro" id="IPR036890">
    <property type="entry name" value="HATPase_C_sf"/>
</dbReference>
<evidence type="ECO:0000256" key="3">
    <source>
        <dbReference type="ARBA" id="ARBA00012438"/>
    </source>
</evidence>
<comment type="catalytic activity">
    <reaction evidence="1">
        <text>ATP + protein L-histidine = ADP + protein N-phospho-L-histidine.</text>
        <dbReference type="EC" id="2.7.13.3"/>
    </reaction>
</comment>
<dbReference type="GO" id="GO:0007234">
    <property type="term" value="P:osmosensory signaling via phosphorelay pathway"/>
    <property type="evidence" value="ECO:0007669"/>
    <property type="project" value="TreeGrafter"/>
</dbReference>
<feature type="transmembrane region" description="Helical" evidence="12">
    <location>
        <begin position="87"/>
        <end position="105"/>
    </location>
</feature>
<proteinExistence type="predicted"/>
<keyword evidence="4" id="KW-0808">Transferase</keyword>
<accession>A0A3M6QAH0</accession>
<feature type="transmembrane region" description="Helical" evidence="12">
    <location>
        <begin position="125"/>
        <end position="148"/>
    </location>
</feature>
<evidence type="ECO:0000256" key="1">
    <source>
        <dbReference type="ARBA" id="ARBA00000085"/>
    </source>
</evidence>
<reference evidence="14 15" key="1">
    <citation type="submission" date="2018-10" db="EMBL/GenBank/DDBJ databases">
        <title>Comamonadaceae CDC group NO-1 genome sequencing and assembly.</title>
        <authorList>
            <person name="Bernier A.-M."/>
            <person name="Bernard K."/>
        </authorList>
    </citation>
    <scope>NUCLEOTIDE SEQUENCE [LARGE SCALE GENOMIC DNA]</scope>
    <source>
        <strain evidence="14 15">NML970147</strain>
    </source>
</reference>
<dbReference type="SUPFAM" id="SSF55785">
    <property type="entry name" value="PYP-like sensor domain (PAS domain)"/>
    <property type="match status" value="1"/>
</dbReference>
<evidence type="ECO:0000313" key="15">
    <source>
        <dbReference type="Proteomes" id="UP000267521"/>
    </source>
</evidence>
<evidence type="ECO:0000256" key="10">
    <source>
        <dbReference type="ARBA" id="ARBA00023012"/>
    </source>
</evidence>
<comment type="subcellular location">
    <subcellularLocation>
        <location evidence="2">Membrane</location>
        <topology evidence="2">Multi-pass membrane protein</topology>
    </subcellularLocation>
</comment>
<dbReference type="GO" id="GO:0016020">
    <property type="term" value="C:membrane"/>
    <property type="evidence" value="ECO:0007669"/>
    <property type="project" value="UniProtKB-SubCell"/>
</dbReference>
<name>A0A3M6QAH0_9BURK</name>
<evidence type="ECO:0000313" key="14">
    <source>
        <dbReference type="EMBL" id="RMX00156.1"/>
    </source>
</evidence>
<evidence type="ECO:0000256" key="6">
    <source>
        <dbReference type="ARBA" id="ARBA00022741"/>
    </source>
</evidence>
<dbReference type="EMBL" id="RDQM01000003">
    <property type="protein sequence ID" value="RMX00156.1"/>
    <property type="molecule type" value="Genomic_DNA"/>
</dbReference>
<feature type="transmembrane region" description="Helical" evidence="12">
    <location>
        <begin position="160"/>
        <end position="177"/>
    </location>
</feature>
<dbReference type="EC" id="2.7.13.3" evidence="3"/>
<dbReference type="Proteomes" id="UP000267521">
    <property type="component" value="Unassembled WGS sequence"/>
</dbReference>
<dbReference type="Pfam" id="PF00512">
    <property type="entry name" value="HisKA"/>
    <property type="match status" value="1"/>
</dbReference>
<keyword evidence="11 12" id="KW-0472">Membrane</keyword>
<dbReference type="InterPro" id="IPR050351">
    <property type="entry name" value="BphY/WalK/GraS-like"/>
</dbReference>
<dbReference type="AlphaFoldDB" id="A0A3M6QAH0"/>
<dbReference type="GO" id="GO:0030295">
    <property type="term" value="F:protein kinase activator activity"/>
    <property type="evidence" value="ECO:0007669"/>
    <property type="project" value="TreeGrafter"/>
</dbReference>
<dbReference type="PANTHER" id="PTHR42878">
    <property type="entry name" value="TWO-COMPONENT HISTIDINE KINASE"/>
    <property type="match status" value="1"/>
</dbReference>
<dbReference type="SUPFAM" id="SSF47384">
    <property type="entry name" value="Homodimeric domain of signal transducing histidine kinase"/>
    <property type="match status" value="1"/>
</dbReference>
<gene>
    <name evidence="14" type="ORF">EBQ26_03610</name>
</gene>
<dbReference type="InterPro" id="IPR036097">
    <property type="entry name" value="HisK_dim/P_sf"/>
</dbReference>
<dbReference type="Pfam" id="PF13188">
    <property type="entry name" value="PAS_8"/>
    <property type="match status" value="1"/>
</dbReference>
<sequence>MSFWRTAWGLSRSIEAAPGPFQRLWRGFLMGRLMLAFALLFLLSTERLLTGAVPSRVLWLALGYMLQTALIRWLWGRQQPRRKPALHWVFTLAVDIGVCALLLNWHTSGFSLIPLFGLPVLMAAALGNFTVLIGTVLGVIAALAWVTLSPATSDIRPPEVLQSLLSGMGFLVLGLLVHEMASRLLGEEQENRKSREAALLQSQVNALVISHLEDGVLVVDANMVVHSANPAALDILGLPANVPLPLDLQQDPAWHPLVAMAKITIRRGTPQVADLTLLKPGCSPVGVHARSWITQGPQSRRRLDDRQVHCVVFLHDLRKAEAQVRTEKLASMGRMSAAVAHEIRNPLTAIIQANTLLAEDSQDAATQRLTEMIRQNAERLRRIAEDILDVARVQRQTDDDARHEALALDEWSSECVRDWQAQEPAVRLVQMQLGAPEAIVAFDRDHLRRILVNLLDNALRYMGPHDDSLQVLTEQSANGQARLTVWSDGAPLEKSVEQHLFEPFFSSESRSSGLGLFLCRELCERHGATIGYQRMELATARGVLAGNAFTVLFKRPVKSRHGQAPMLDELVI</sequence>
<dbReference type="InterPro" id="IPR000014">
    <property type="entry name" value="PAS"/>
</dbReference>
<dbReference type="Gene3D" id="1.10.287.130">
    <property type="match status" value="1"/>
</dbReference>
<evidence type="ECO:0000256" key="9">
    <source>
        <dbReference type="ARBA" id="ARBA00022989"/>
    </source>
</evidence>
<feature type="transmembrane region" description="Helical" evidence="12">
    <location>
        <begin position="57"/>
        <end position="75"/>
    </location>
</feature>
<protein>
    <recommendedName>
        <fullName evidence="3">histidine kinase</fullName>
        <ecNumber evidence="3">2.7.13.3</ecNumber>
    </recommendedName>
</protein>
<evidence type="ECO:0000256" key="2">
    <source>
        <dbReference type="ARBA" id="ARBA00004141"/>
    </source>
</evidence>
<evidence type="ECO:0000256" key="11">
    <source>
        <dbReference type="ARBA" id="ARBA00023136"/>
    </source>
</evidence>
<keyword evidence="9 12" id="KW-1133">Transmembrane helix</keyword>
<keyword evidence="8" id="KW-0067">ATP-binding</keyword>
<evidence type="ECO:0000256" key="12">
    <source>
        <dbReference type="SAM" id="Phobius"/>
    </source>
</evidence>
<dbReference type="InterPro" id="IPR005467">
    <property type="entry name" value="His_kinase_dom"/>
</dbReference>
<evidence type="ECO:0000256" key="8">
    <source>
        <dbReference type="ARBA" id="ARBA00022840"/>
    </source>
</evidence>
<evidence type="ECO:0000259" key="13">
    <source>
        <dbReference type="PROSITE" id="PS50109"/>
    </source>
</evidence>
<evidence type="ECO:0000256" key="5">
    <source>
        <dbReference type="ARBA" id="ARBA00022692"/>
    </source>
</evidence>
<dbReference type="CDD" id="cd00082">
    <property type="entry name" value="HisKA"/>
    <property type="match status" value="1"/>
</dbReference>
<evidence type="ECO:0000256" key="4">
    <source>
        <dbReference type="ARBA" id="ARBA00022679"/>
    </source>
</evidence>
<dbReference type="Pfam" id="PF02518">
    <property type="entry name" value="HATPase_c"/>
    <property type="match status" value="1"/>
</dbReference>
<evidence type="ECO:0000256" key="7">
    <source>
        <dbReference type="ARBA" id="ARBA00022777"/>
    </source>
</evidence>
<dbReference type="SMART" id="SM00388">
    <property type="entry name" value="HisKA"/>
    <property type="match status" value="1"/>
</dbReference>
<organism evidence="14 15">
    <name type="scientific">Allofranklinella schreckenbergeri</name>
    <dbReference type="NCBI Taxonomy" id="1076744"/>
    <lineage>
        <taxon>Bacteria</taxon>
        <taxon>Pseudomonadati</taxon>
        <taxon>Pseudomonadota</taxon>
        <taxon>Betaproteobacteria</taxon>
        <taxon>Burkholderiales</taxon>
        <taxon>Comamonadaceae</taxon>
        <taxon>Allofranklinella</taxon>
    </lineage>
</organism>
<dbReference type="InterPro" id="IPR003594">
    <property type="entry name" value="HATPase_dom"/>
</dbReference>
<keyword evidence="6" id="KW-0547">Nucleotide-binding</keyword>
<dbReference type="InterPro" id="IPR035965">
    <property type="entry name" value="PAS-like_dom_sf"/>
</dbReference>
<dbReference type="SUPFAM" id="SSF55874">
    <property type="entry name" value="ATPase domain of HSP90 chaperone/DNA topoisomerase II/histidine kinase"/>
    <property type="match status" value="1"/>
</dbReference>
<dbReference type="SMART" id="SM00387">
    <property type="entry name" value="HATPase_c"/>
    <property type="match status" value="1"/>
</dbReference>
<dbReference type="PROSITE" id="PS50109">
    <property type="entry name" value="HIS_KIN"/>
    <property type="match status" value="1"/>
</dbReference>